<organism evidence="1 2">
    <name type="scientific">Amycolatopsis oliviviridis</name>
    <dbReference type="NCBI Taxonomy" id="1471590"/>
    <lineage>
        <taxon>Bacteria</taxon>
        <taxon>Bacillati</taxon>
        <taxon>Actinomycetota</taxon>
        <taxon>Actinomycetes</taxon>
        <taxon>Pseudonocardiales</taxon>
        <taxon>Pseudonocardiaceae</taxon>
        <taxon>Amycolatopsis</taxon>
    </lineage>
</organism>
<accession>A0ABQ3L440</accession>
<keyword evidence="2" id="KW-1185">Reference proteome</keyword>
<dbReference type="InterPro" id="IPR019587">
    <property type="entry name" value="Polyketide_cyclase/dehydratase"/>
</dbReference>
<reference evidence="2" key="1">
    <citation type="journal article" date="2019" name="Int. J. Syst. Evol. Microbiol.">
        <title>The Global Catalogue of Microorganisms (GCM) 10K type strain sequencing project: providing services to taxonomists for standard genome sequencing and annotation.</title>
        <authorList>
            <consortium name="The Broad Institute Genomics Platform"/>
            <consortium name="The Broad Institute Genome Sequencing Center for Infectious Disease"/>
            <person name="Wu L."/>
            <person name="Ma J."/>
        </authorList>
    </citation>
    <scope>NUCLEOTIDE SEQUENCE [LARGE SCALE GENOMIC DNA]</scope>
    <source>
        <strain evidence="2">CGMCC 4.7683</strain>
    </source>
</reference>
<dbReference type="Gene3D" id="3.30.530.20">
    <property type="match status" value="1"/>
</dbReference>
<protein>
    <submittedName>
        <fullName evidence="1">Polyketide cyclase</fullName>
    </submittedName>
</protein>
<comment type="caution">
    <text evidence="1">The sequence shown here is derived from an EMBL/GenBank/DDBJ whole genome shotgun (WGS) entry which is preliminary data.</text>
</comment>
<sequence length="163" mass="18152">MYSVALRGRERVSTVDRVVHVHRTITVRTPAQTVVDYLKDFAHAEAWDPGTVSCTRTGTGPIAVGSQWHNVSEFRGKKTELTYRLDRLEPGRIVFVGDNKTATSTDDLTVSEEDGTTTVSYHATIEFHGLAKLADPFLKRQFEKMGDELVPTMKSVLEALEVS</sequence>
<dbReference type="EMBL" id="BNAY01000001">
    <property type="protein sequence ID" value="GHH02568.1"/>
    <property type="molecule type" value="Genomic_DNA"/>
</dbReference>
<evidence type="ECO:0000313" key="2">
    <source>
        <dbReference type="Proteomes" id="UP000635387"/>
    </source>
</evidence>
<dbReference type="SUPFAM" id="SSF55961">
    <property type="entry name" value="Bet v1-like"/>
    <property type="match status" value="1"/>
</dbReference>
<gene>
    <name evidence="1" type="ORF">GCM10017790_03720</name>
</gene>
<proteinExistence type="predicted"/>
<evidence type="ECO:0000313" key="1">
    <source>
        <dbReference type="EMBL" id="GHH02568.1"/>
    </source>
</evidence>
<dbReference type="Pfam" id="PF10604">
    <property type="entry name" value="Polyketide_cyc2"/>
    <property type="match status" value="1"/>
</dbReference>
<dbReference type="Proteomes" id="UP000635387">
    <property type="component" value="Unassembled WGS sequence"/>
</dbReference>
<name>A0ABQ3L440_9PSEU</name>
<dbReference type="InterPro" id="IPR023393">
    <property type="entry name" value="START-like_dom_sf"/>
</dbReference>
<dbReference type="CDD" id="cd08865">
    <property type="entry name" value="SRPBCC_10"/>
    <property type="match status" value="1"/>
</dbReference>